<protein>
    <submittedName>
        <fullName evidence="1">Uncharacterized protein</fullName>
    </submittedName>
</protein>
<name>A0A4Y2C6C9_ARAVE</name>
<comment type="caution">
    <text evidence="1">The sequence shown here is derived from an EMBL/GenBank/DDBJ whole genome shotgun (WGS) entry which is preliminary data.</text>
</comment>
<dbReference type="AlphaFoldDB" id="A0A4Y2C6C9"/>
<keyword evidence="2" id="KW-1185">Reference proteome</keyword>
<dbReference type="Proteomes" id="UP000499080">
    <property type="component" value="Unassembled WGS sequence"/>
</dbReference>
<reference evidence="1 2" key="1">
    <citation type="journal article" date="2019" name="Sci. Rep.">
        <title>Orb-weaving spider Araneus ventricosus genome elucidates the spidroin gene catalogue.</title>
        <authorList>
            <person name="Kono N."/>
            <person name="Nakamura H."/>
            <person name="Ohtoshi R."/>
            <person name="Moran D.A.P."/>
            <person name="Shinohara A."/>
            <person name="Yoshida Y."/>
            <person name="Fujiwara M."/>
            <person name="Mori M."/>
            <person name="Tomita M."/>
            <person name="Arakawa K."/>
        </authorList>
    </citation>
    <scope>NUCLEOTIDE SEQUENCE [LARGE SCALE GENOMIC DNA]</scope>
</reference>
<gene>
    <name evidence="1" type="ORF">AVEN_206765_1</name>
</gene>
<evidence type="ECO:0000313" key="1">
    <source>
        <dbReference type="EMBL" id="GBL99345.1"/>
    </source>
</evidence>
<sequence>MVESISERKCSARDQLVVDTVKPEYNDTVYNDKPACNDFFLSRRNSYLLKEFTPCNNENHFLDSPNDNFTSLECHITWESEGEEVRNRNLLQQGDLRG</sequence>
<dbReference type="EMBL" id="BGPR01000148">
    <property type="protein sequence ID" value="GBL99345.1"/>
    <property type="molecule type" value="Genomic_DNA"/>
</dbReference>
<organism evidence="1 2">
    <name type="scientific">Araneus ventricosus</name>
    <name type="common">Orbweaver spider</name>
    <name type="synonym">Epeira ventricosa</name>
    <dbReference type="NCBI Taxonomy" id="182803"/>
    <lineage>
        <taxon>Eukaryota</taxon>
        <taxon>Metazoa</taxon>
        <taxon>Ecdysozoa</taxon>
        <taxon>Arthropoda</taxon>
        <taxon>Chelicerata</taxon>
        <taxon>Arachnida</taxon>
        <taxon>Araneae</taxon>
        <taxon>Araneomorphae</taxon>
        <taxon>Entelegynae</taxon>
        <taxon>Araneoidea</taxon>
        <taxon>Araneidae</taxon>
        <taxon>Araneus</taxon>
    </lineage>
</organism>
<proteinExistence type="predicted"/>
<accession>A0A4Y2C6C9</accession>
<evidence type="ECO:0000313" key="2">
    <source>
        <dbReference type="Proteomes" id="UP000499080"/>
    </source>
</evidence>